<protein>
    <submittedName>
        <fullName evidence="2">Cut6 protein</fullName>
    </submittedName>
</protein>
<dbReference type="PANTHER" id="PTHR45728">
    <property type="entry name" value="ACETYL-COA CARBOXYLASE, ISOFORM A"/>
    <property type="match status" value="1"/>
</dbReference>
<dbReference type="InterPro" id="IPR005479">
    <property type="entry name" value="CPAse_ATP-bd"/>
</dbReference>
<evidence type="ECO:0000313" key="3">
    <source>
        <dbReference type="Proteomes" id="UP000601435"/>
    </source>
</evidence>
<dbReference type="Gene3D" id="3.30.470.20">
    <property type="entry name" value="ATP-grasp fold, B domain"/>
    <property type="match status" value="1"/>
</dbReference>
<sequence length="94" mass="10640">MRMVWKARHLEIQILGDECGNTLALNGRDCSTQRCFQKIFEEGPPTIAKPDVFHEMERAAMRLTALVSLALRALWSICIAQRSLAVHNFVTQKG</sequence>
<dbReference type="PANTHER" id="PTHR45728:SF3">
    <property type="entry name" value="ACETYL-COA CARBOXYLASE"/>
    <property type="match status" value="1"/>
</dbReference>
<proteinExistence type="predicted"/>
<dbReference type="Proteomes" id="UP000601435">
    <property type="component" value="Unassembled WGS sequence"/>
</dbReference>
<dbReference type="GO" id="GO:0003989">
    <property type="term" value="F:acetyl-CoA carboxylase activity"/>
    <property type="evidence" value="ECO:0007669"/>
    <property type="project" value="InterPro"/>
</dbReference>
<gene>
    <name evidence="2" type="primary">cut6</name>
    <name evidence="2" type="ORF">SNEC2469_LOCUS1572</name>
</gene>
<dbReference type="SUPFAM" id="SSF56059">
    <property type="entry name" value="Glutathione synthetase ATP-binding domain-like"/>
    <property type="match status" value="1"/>
</dbReference>
<dbReference type="AlphaFoldDB" id="A0A812J710"/>
<accession>A0A812J710</accession>
<dbReference type="OrthoDB" id="414268at2759"/>
<dbReference type="InterPro" id="IPR049076">
    <property type="entry name" value="ACCA"/>
</dbReference>
<keyword evidence="3" id="KW-1185">Reference proteome</keyword>
<evidence type="ECO:0000259" key="1">
    <source>
        <dbReference type="Pfam" id="PF02786"/>
    </source>
</evidence>
<reference evidence="2" key="1">
    <citation type="submission" date="2021-02" db="EMBL/GenBank/DDBJ databases">
        <authorList>
            <person name="Dougan E. K."/>
            <person name="Rhodes N."/>
            <person name="Thang M."/>
            <person name="Chan C."/>
        </authorList>
    </citation>
    <scope>NUCLEOTIDE SEQUENCE</scope>
</reference>
<dbReference type="GO" id="GO:0005524">
    <property type="term" value="F:ATP binding"/>
    <property type="evidence" value="ECO:0007669"/>
    <property type="project" value="InterPro"/>
</dbReference>
<evidence type="ECO:0000313" key="2">
    <source>
        <dbReference type="EMBL" id="CAE7201368.1"/>
    </source>
</evidence>
<comment type="caution">
    <text evidence="2">The sequence shown here is derived from an EMBL/GenBank/DDBJ whole genome shotgun (WGS) entry which is preliminary data.</text>
</comment>
<organism evidence="2 3">
    <name type="scientific">Symbiodinium necroappetens</name>
    <dbReference type="NCBI Taxonomy" id="1628268"/>
    <lineage>
        <taxon>Eukaryota</taxon>
        <taxon>Sar</taxon>
        <taxon>Alveolata</taxon>
        <taxon>Dinophyceae</taxon>
        <taxon>Suessiales</taxon>
        <taxon>Symbiodiniaceae</taxon>
        <taxon>Symbiodinium</taxon>
    </lineage>
</organism>
<dbReference type="EMBL" id="CAJNJA010005908">
    <property type="protein sequence ID" value="CAE7201368.1"/>
    <property type="molecule type" value="Genomic_DNA"/>
</dbReference>
<dbReference type="GO" id="GO:0006633">
    <property type="term" value="P:fatty acid biosynthetic process"/>
    <property type="evidence" value="ECO:0007669"/>
    <property type="project" value="TreeGrafter"/>
</dbReference>
<dbReference type="Pfam" id="PF02786">
    <property type="entry name" value="CPSase_L_D2"/>
    <property type="match status" value="1"/>
</dbReference>
<feature type="domain" description="Carbamoyl phosphate synthase ATP-binding" evidence="1">
    <location>
        <begin position="3"/>
        <end position="67"/>
    </location>
</feature>
<name>A0A812J710_9DINO</name>